<proteinExistence type="predicted"/>
<reference evidence="3 4" key="1">
    <citation type="submission" date="2014-04" db="EMBL/GenBank/DDBJ databases">
        <title>The Genome Sequence of Thermoanaerobaculum aquaticum MP-01, The First Cultivated Group 23 Acidobacterium.</title>
        <authorList>
            <person name="Stamps B.W."/>
            <person name="Losey N.A."/>
            <person name="Lawson P.A."/>
            <person name="Stevenson B.S."/>
        </authorList>
    </citation>
    <scope>NUCLEOTIDE SEQUENCE [LARGE SCALE GENOMIC DNA]</scope>
    <source>
        <strain evidence="3 4">MP-01</strain>
    </source>
</reference>
<dbReference type="RefSeq" id="WP_038047135.1">
    <property type="nucleotide sequence ID" value="NZ_JMFG01000006.1"/>
</dbReference>
<dbReference type="EMBL" id="JMFG01000006">
    <property type="protein sequence ID" value="KDA54578.1"/>
    <property type="molecule type" value="Genomic_DNA"/>
</dbReference>
<keyword evidence="4" id="KW-1185">Reference proteome</keyword>
<comment type="caution">
    <text evidence="3">The sequence shown here is derived from an EMBL/GenBank/DDBJ whole genome shotgun (WGS) entry which is preliminary data.</text>
</comment>
<reference evidence="2" key="2">
    <citation type="journal article" date="2020" name="mSystems">
        <title>Genome- and Community-Level Interaction Insights into Carbon Utilization and Element Cycling Functions of Hydrothermarchaeota in Hydrothermal Sediment.</title>
        <authorList>
            <person name="Zhou Z."/>
            <person name="Liu Y."/>
            <person name="Xu W."/>
            <person name="Pan J."/>
            <person name="Luo Z.H."/>
            <person name="Li M."/>
        </authorList>
    </citation>
    <scope>NUCLEOTIDE SEQUENCE [LARGE SCALE GENOMIC DNA]</scope>
    <source>
        <strain evidence="2">SpSt-186</strain>
    </source>
</reference>
<evidence type="ECO:0000256" key="1">
    <source>
        <dbReference type="SAM" id="Phobius"/>
    </source>
</evidence>
<dbReference type="Proteomes" id="UP000027284">
    <property type="component" value="Unassembled WGS sequence"/>
</dbReference>
<evidence type="ECO:0000313" key="4">
    <source>
        <dbReference type="Proteomes" id="UP000027284"/>
    </source>
</evidence>
<organism evidence="3 4">
    <name type="scientific">Thermoanaerobaculum aquaticum</name>
    <dbReference type="NCBI Taxonomy" id="1312852"/>
    <lineage>
        <taxon>Bacteria</taxon>
        <taxon>Pseudomonadati</taxon>
        <taxon>Acidobacteriota</taxon>
        <taxon>Thermoanaerobaculia</taxon>
        <taxon>Thermoanaerobaculales</taxon>
        <taxon>Thermoanaerobaculaceae</taxon>
        <taxon>Thermoanaerobaculum</taxon>
    </lineage>
</organism>
<evidence type="ECO:0000313" key="2">
    <source>
        <dbReference type="EMBL" id="HEQ88298.1"/>
    </source>
</evidence>
<feature type="transmembrane region" description="Helical" evidence="1">
    <location>
        <begin position="54"/>
        <end position="76"/>
    </location>
</feature>
<dbReference type="AlphaFoldDB" id="A0A062XUQ1"/>
<sequence length="140" mass="14853">MKPWKNLRILQEGKFVLGAAAAGCVVGAVAALMVPPLPWVTPPLSPAAQVTVRIAHGVGLGWWAGLFWAVFAVLLARSQPQRPEVSALPTLGLWAAAAGLFTLAVFVLFGFSAQVSLLSSLILALIATRVGLFWACRDHR</sequence>
<evidence type="ECO:0000313" key="3">
    <source>
        <dbReference type="EMBL" id="KDA54578.1"/>
    </source>
</evidence>
<keyword evidence="1" id="KW-1133">Transmembrane helix</keyword>
<accession>A0A062XUQ1</accession>
<name>A0A062XUQ1_9BACT</name>
<feature type="transmembrane region" description="Helical" evidence="1">
    <location>
        <begin position="117"/>
        <end position="136"/>
    </location>
</feature>
<protein>
    <submittedName>
        <fullName evidence="3">Uncharacterized protein</fullName>
    </submittedName>
</protein>
<dbReference type="STRING" id="1312852.EG19_10455"/>
<gene>
    <name evidence="3" type="ORF">EG19_10455</name>
    <name evidence="2" type="ORF">ENP06_02675</name>
</gene>
<keyword evidence="1" id="KW-0472">Membrane</keyword>
<feature type="transmembrane region" description="Helical" evidence="1">
    <location>
        <begin position="15"/>
        <end position="34"/>
    </location>
</feature>
<feature type="transmembrane region" description="Helical" evidence="1">
    <location>
        <begin position="88"/>
        <end position="111"/>
    </location>
</feature>
<dbReference type="EMBL" id="DSHW01000199">
    <property type="protein sequence ID" value="HEQ88298.1"/>
    <property type="molecule type" value="Genomic_DNA"/>
</dbReference>
<keyword evidence="1" id="KW-0812">Transmembrane</keyword>